<feature type="transmembrane region" description="Helical" evidence="4">
    <location>
        <begin position="40"/>
        <end position="62"/>
    </location>
</feature>
<dbReference type="SMART" id="SM00267">
    <property type="entry name" value="GGDEF"/>
    <property type="match status" value="1"/>
</dbReference>
<dbReference type="PANTHER" id="PTHR45138:SF9">
    <property type="entry name" value="DIGUANYLATE CYCLASE DGCM-RELATED"/>
    <property type="match status" value="1"/>
</dbReference>
<dbReference type="InterPro" id="IPR043128">
    <property type="entry name" value="Rev_trsase/Diguanyl_cyclase"/>
</dbReference>
<evidence type="ECO:0000259" key="5">
    <source>
        <dbReference type="PROSITE" id="PS50887"/>
    </source>
</evidence>
<feature type="transmembrane region" description="Helical" evidence="4">
    <location>
        <begin position="158"/>
        <end position="177"/>
    </location>
</feature>
<dbReference type="GO" id="GO:0052621">
    <property type="term" value="F:diguanylate cyclase activity"/>
    <property type="evidence" value="ECO:0007669"/>
    <property type="project" value="UniProtKB-EC"/>
</dbReference>
<sequence length="404" mass="43925">MAPGRPMHLDIPTLTLVSLLMGIGASIGFTSLMTVLHTQVVLRIWVAGIWISTLGVILIGLRNHIPDLLSIVVGNGLLVSSNMLTLKGISVHLGLPLRLRWPAALVVAYCFCMAWFAYVTPNLGARLLAGSLQAMAFNFAYAYLLLRFSEPAIRISCRIAAAVMICNGTFYMLRAFVPLDPNSSQDIMLAGTPVAATYVIGILTGLASYFALLQLITERLMVDLRQAAHTDGLTGLLNRSAIVAEGRASLERCLQREQPFALLIFDLDHFKQINDRWGHDAGDAVLRHVTTILREVTDWPGSLAARYGGEEFVLALPGADHGQGLAVAERLRQALAYSHARIGSQDIPVTASIGVAMARPGVRFEQLVRQADEAMYRTKFDGRNGVSSAEMDDLRLAEAGDSRC</sequence>
<evidence type="ECO:0000256" key="1">
    <source>
        <dbReference type="ARBA" id="ARBA00001946"/>
    </source>
</evidence>
<feature type="transmembrane region" description="Helical" evidence="4">
    <location>
        <begin position="68"/>
        <end position="89"/>
    </location>
</feature>
<proteinExistence type="predicted"/>
<dbReference type="EC" id="2.7.7.65" evidence="2"/>
<dbReference type="PROSITE" id="PS50887">
    <property type="entry name" value="GGDEF"/>
    <property type="match status" value="1"/>
</dbReference>
<dbReference type="AlphaFoldDB" id="A0A328P7J6"/>
<dbReference type="GO" id="GO:0043709">
    <property type="term" value="P:cell adhesion involved in single-species biofilm formation"/>
    <property type="evidence" value="ECO:0007669"/>
    <property type="project" value="TreeGrafter"/>
</dbReference>
<keyword evidence="4" id="KW-0472">Membrane</keyword>
<keyword evidence="4" id="KW-0812">Transmembrane</keyword>
<keyword evidence="7" id="KW-1185">Reference proteome</keyword>
<dbReference type="InterPro" id="IPR050469">
    <property type="entry name" value="Diguanylate_Cyclase"/>
</dbReference>
<dbReference type="InterPro" id="IPR000160">
    <property type="entry name" value="GGDEF_dom"/>
</dbReference>
<dbReference type="NCBIfam" id="TIGR00254">
    <property type="entry name" value="GGDEF"/>
    <property type="match status" value="1"/>
</dbReference>
<accession>A0A328P7J6</accession>
<feature type="transmembrane region" description="Helical" evidence="4">
    <location>
        <begin position="125"/>
        <end position="146"/>
    </location>
</feature>
<evidence type="ECO:0000313" key="6">
    <source>
        <dbReference type="EMBL" id="RAO77301.1"/>
    </source>
</evidence>
<comment type="caution">
    <text evidence="6">The sequence shown here is derived from an EMBL/GenBank/DDBJ whole genome shotgun (WGS) entry which is preliminary data.</text>
</comment>
<dbReference type="PANTHER" id="PTHR45138">
    <property type="entry name" value="REGULATORY COMPONENTS OF SENSORY TRANSDUCTION SYSTEM"/>
    <property type="match status" value="1"/>
</dbReference>
<feature type="transmembrane region" description="Helical" evidence="4">
    <location>
        <begin position="101"/>
        <end position="119"/>
    </location>
</feature>
<dbReference type="CDD" id="cd01949">
    <property type="entry name" value="GGDEF"/>
    <property type="match status" value="1"/>
</dbReference>
<keyword evidence="4" id="KW-1133">Transmembrane helix</keyword>
<feature type="domain" description="GGDEF" evidence="5">
    <location>
        <begin position="258"/>
        <end position="391"/>
    </location>
</feature>
<evidence type="ECO:0000256" key="2">
    <source>
        <dbReference type="ARBA" id="ARBA00012528"/>
    </source>
</evidence>
<dbReference type="EMBL" id="NFZS01000001">
    <property type="protein sequence ID" value="RAO77301.1"/>
    <property type="molecule type" value="Genomic_DNA"/>
</dbReference>
<evidence type="ECO:0000256" key="4">
    <source>
        <dbReference type="SAM" id="Phobius"/>
    </source>
</evidence>
<comment type="catalytic activity">
    <reaction evidence="3">
        <text>2 GTP = 3',3'-c-di-GMP + 2 diphosphate</text>
        <dbReference type="Rhea" id="RHEA:24898"/>
        <dbReference type="ChEBI" id="CHEBI:33019"/>
        <dbReference type="ChEBI" id="CHEBI:37565"/>
        <dbReference type="ChEBI" id="CHEBI:58805"/>
        <dbReference type="EC" id="2.7.7.65"/>
    </reaction>
</comment>
<evidence type="ECO:0000256" key="3">
    <source>
        <dbReference type="ARBA" id="ARBA00034247"/>
    </source>
</evidence>
<dbReference type="FunFam" id="3.30.70.270:FF:000001">
    <property type="entry name" value="Diguanylate cyclase domain protein"/>
    <property type="match status" value="1"/>
</dbReference>
<gene>
    <name evidence="6" type="ORF">CA260_05290</name>
</gene>
<organism evidence="6 7">
    <name type="scientific">Dyella jiangningensis</name>
    <dbReference type="NCBI Taxonomy" id="1379159"/>
    <lineage>
        <taxon>Bacteria</taxon>
        <taxon>Pseudomonadati</taxon>
        <taxon>Pseudomonadota</taxon>
        <taxon>Gammaproteobacteria</taxon>
        <taxon>Lysobacterales</taxon>
        <taxon>Rhodanobacteraceae</taxon>
        <taxon>Dyella</taxon>
    </lineage>
</organism>
<name>A0A328P7J6_9GAMM</name>
<dbReference type="GO" id="GO:1902201">
    <property type="term" value="P:negative regulation of bacterial-type flagellum-dependent cell motility"/>
    <property type="evidence" value="ECO:0007669"/>
    <property type="project" value="TreeGrafter"/>
</dbReference>
<dbReference type="InterPro" id="IPR029787">
    <property type="entry name" value="Nucleotide_cyclase"/>
</dbReference>
<dbReference type="Proteomes" id="UP000248926">
    <property type="component" value="Unassembled WGS sequence"/>
</dbReference>
<protein>
    <recommendedName>
        <fullName evidence="2">diguanylate cyclase</fullName>
        <ecNumber evidence="2">2.7.7.65</ecNumber>
    </recommendedName>
</protein>
<dbReference type="Pfam" id="PF00990">
    <property type="entry name" value="GGDEF"/>
    <property type="match status" value="1"/>
</dbReference>
<dbReference type="GO" id="GO:0005886">
    <property type="term" value="C:plasma membrane"/>
    <property type="evidence" value="ECO:0007669"/>
    <property type="project" value="TreeGrafter"/>
</dbReference>
<dbReference type="SUPFAM" id="SSF55073">
    <property type="entry name" value="Nucleotide cyclase"/>
    <property type="match status" value="1"/>
</dbReference>
<feature type="transmembrane region" description="Helical" evidence="4">
    <location>
        <begin position="197"/>
        <end position="216"/>
    </location>
</feature>
<dbReference type="Gene3D" id="3.30.70.270">
    <property type="match status" value="1"/>
</dbReference>
<reference evidence="6 7" key="1">
    <citation type="journal article" date="2018" name="Genet. Mol. Biol.">
        <title>The genome sequence of Dyella jiangningensis FCAV SCS01 from a lignocellulose-decomposing microbial consortium metagenome reveals potential for biotechnological applications.</title>
        <authorList>
            <person name="Desiderato J.G."/>
            <person name="Alvarenga D.O."/>
            <person name="Constancio M.T.L."/>
            <person name="Alves L.M.C."/>
            <person name="Varani A.M."/>
        </authorList>
    </citation>
    <scope>NUCLEOTIDE SEQUENCE [LARGE SCALE GENOMIC DNA]</scope>
    <source>
        <strain evidence="6 7">FCAV SCS01</strain>
    </source>
</reference>
<evidence type="ECO:0000313" key="7">
    <source>
        <dbReference type="Proteomes" id="UP000248926"/>
    </source>
</evidence>
<comment type="cofactor">
    <cofactor evidence="1">
        <name>Mg(2+)</name>
        <dbReference type="ChEBI" id="CHEBI:18420"/>
    </cofactor>
</comment>
<feature type="transmembrane region" description="Helical" evidence="4">
    <location>
        <begin position="12"/>
        <end position="33"/>
    </location>
</feature>